<keyword evidence="6 10" id="KW-0472">Membrane</keyword>
<dbReference type="GO" id="GO:0046873">
    <property type="term" value="F:metal ion transmembrane transporter activity"/>
    <property type="evidence" value="ECO:0007669"/>
    <property type="project" value="InterPro"/>
</dbReference>
<evidence type="ECO:0000256" key="6">
    <source>
        <dbReference type="ARBA" id="ARBA00023136"/>
    </source>
</evidence>
<protein>
    <recommendedName>
        <fullName evidence="11">SAC3/GANP/THP3 conserved domain-containing protein</fullName>
    </recommendedName>
</protein>
<comment type="caution">
    <text evidence="12">The sequence shown here is derived from an EMBL/GenBank/DDBJ whole genome shotgun (WGS) entry which is preliminary data.</text>
</comment>
<feature type="transmembrane region" description="Helical" evidence="10">
    <location>
        <begin position="608"/>
        <end position="630"/>
    </location>
</feature>
<sequence>MQHWTCIKDFYGTAVRFLPPARDGQGVLYSPDVSLRLAGVGVRTQEVQNKTRKHLERQEAPILKLQHGQSSSRAEPEPVPLPSAFPGNASLAKVKLFELDTEWNRMAQGQDFLLSDERVIALPFRTLPTTPLIAGYIYILSWWPFVAVKFNEDLVHPDWNQNPPFLPSDLTKREDLNGRVNDRQHRGGRDLSSSSLACPGGAFESYEATVDTTPSPANSPLADAKLARYREEFCSATKETPSTVHDSPAWTHSIKRWFILYQSHLWWMMATVTTTLVVYRIAAVFRTPASSKLPRQKAKRSSTCESGGVDGAEYNLPLHVIALFIIFFVSSFACGFPMLALKFPRLHIPQSFLFAVRHFGTGVLIATAFVHLLPTAFTSLGNPCLSGFWTTDYPAMPGAIALAAVFFVTVIEMIFSPAQHVCSGGRDVERIVCREMPSSTPKPAGDDSKVMNTPDDLSRSVSRHEEEPRVVTEAGVRRQLSQSPSQRAADAEEGTSSAFLPIILSPEQRRQKAFMQCILLEIGILFHSVFIGMALSVSIGSTFIVLLIAIAFHQSFEGLALGSRIAALDWEQGAIQPWLMAMAYGCTTPIGQAIGLATHTLYSPDSEVGLIMVGTMNAISSGLLVYASLIELLAEDFLSDESWRILRGKRRVYACILVFLGAFARVRSTRSEYVTITFSKLQQAPYTQRIRMPHDEIAVSLSLYKSVLTNSAGSKRGSGTPFRGRSTRGGHRPSNSSDSGVPAAVGNNVSNQGHSVSAKGGRGRGASSSPFGTSSHGNLKAGDNSGRGGFTGFRKGSNPPVAQTNGQQAFNPFGPKSNAPANAPSGPVSRGRGNHHANSGQTRGGRGGTHGFGAIDRSRDPRRRIDTTPTVFKQADNLEDYNTRYERLKQDRASQRIQAIKAGIMPDPDQPTTLKQAITPTGNCTDMCPEFERVERIVQKMVDKCEKHVDPDSGVSSSMEGKMIKRFRRSAAGKDEQLPSDIRTPKTLLQTINYMLRHVTTSDETLGSRHKFVWDRTRSVRNDLSIQQVSQKQDIEIAVKCFERIARFHILSLHLLSSPTNQEQFDHHQEREQLNNTLLSLLYYYDDNRGRLTFPNEAEFRAYYILFSIHDQRPDLEARVQKWPRELRESPRVQVAMEMFAAAGNTWEYQGTLDAKRPNPLAQGLYSRFFKLVKSKSVSYLMACVAEVYFNQVRQTAIRSIWKAYCRQPASQQHKNQEWTVDELTTALAFDNDEQTIAFCEEQDLQFATNSEGQLYLNWANLPLDSVVFQPSSRQTFSYRLVEQKRCGRSLAAVILGMSVSQAIRHKMIDASLLQNEPSVQSIQGDEEGLFVSDEEDKPNPFQITQQSPFETVNKPVTTFGTPSPAVSTSPFGQSSPFGPPSNSRLSPIASPFVPQNSNTKPTVQFGQPSPAQTPASSSSSPTATIKNSSEPSATATSNPPTFSSTFPTSTVSGFGSPSFSSPSTNGFLKGEQTTQAAPTFSFTSTAPTDTAAAIEVKPADPRTQQPLFGSPSPFGPPAETKPPEVQSVDSPFGKPQQTFSPPQDETLKKPSQPLFTLFPGSSTGQKPPLFGQSSIFTSGKPAQSATEQPSNEGRTLETAKPASPFTMFQPTSSLDLTGNHETVEPEPPSSAKFSFSSSPFELNDSEAAVSNAQPSNPFQTEPSTDIQPGPSLEQLKDAEEEKSKEREEAEAKKAAEEEKKKQEALQLEQERERQRLEEEKARKEELERQEAAAREAAREALRKQKEAQEESRRQAEEKERAEREIQRQRELARELQAAQREIAKRQAAEKKAARKEAARRASIEADIMKRKADALIEELDVHHKRGSKVARLTPEDELSVEELMTSNRPRHNKPPTSAPQPSKPAIDEDELLLSAARLAAHTLSQGARLWDEIPDFTRSVSSPSSSFFGRSSIGSQSSFDGSRAIVNGYDVALAPSSPLGLGRTLSRTEQRIRATGAKGLATKPITPSQRVKRNNEKGKEPQY</sequence>
<dbReference type="FunFam" id="1.25.40.990:FF:000008">
    <property type="entry name" value="Nuclear mRNA export protein SAC3"/>
    <property type="match status" value="1"/>
</dbReference>
<dbReference type="GO" id="GO:0016020">
    <property type="term" value="C:membrane"/>
    <property type="evidence" value="ECO:0007669"/>
    <property type="project" value="UniProtKB-SubCell"/>
</dbReference>
<dbReference type="Gene3D" id="1.25.40.990">
    <property type="match status" value="1"/>
</dbReference>
<dbReference type="VEuPathDB" id="FungiDB:TERG_03928"/>
<reference evidence="12 13" key="1">
    <citation type="submission" date="2016-05" db="EMBL/GenBank/DDBJ databases">
        <title>Genome sequencing of Trichophyton rubrum CMCC(F)T1i isolated from hair.</title>
        <authorList>
            <person name="Zhan P."/>
            <person name="Tao Y."/>
            <person name="Liu W."/>
        </authorList>
    </citation>
    <scope>NUCLEOTIDE SEQUENCE [LARGE SCALE GENOMIC DNA]</scope>
    <source>
        <strain evidence="13">CMCC(F)T1i</strain>
    </source>
</reference>
<feature type="compositionally biased region" description="Polar residues" evidence="9">
    <location>
        <begin position="1472"/>
        <end position="1489"/>
    </location>
</feature>
<feature type="region of interest" description="Disordered" evidence="9">
    <location>
        <begin position="1332"/>
        <end position="1807"/>
    </location>
</feature>
<evidence type="ECO:0000256" key="7">
    <source>
        <dbReference type="ARBA" id="ARBA00023242"/>
    </source>
</evidence>
<gene>
    <name evidence="12" type="ORF">A7C99_1771</name>
</gene>
<feature type="region of interest" description="Disordered" evidence="9">
    <location>
        <begin position="1955"/>
        <end position="1984"/>
    </location>
</feature>
<evidence type="ECO:0000259" key="11">
    <source>
        <dbReference type="Pfam" id="PF03399"/>
    </source>
</evidence>
<feature type="compositionally biased region" description="Polar residues" evidence="9">
    <location>
        <begin position="1560"/>
        <end position="1594"/>
    </location>
</feature>
<feature type="compositionally biased region" description="Polar residues" evidence="9">
    <location>
        <begin position="800"/>
        <end position="810"/>
    </location>
</feature>
<evidence type="ECO:0000256" key="1">
    <source>
        <dbReference type="ARBA" id="ARBA00004141"/>
    </source>
</evidence>
<feature type="transmembrane region" description="Helical" evidence="10">
    <location>
        <begin position="316"/>
        <end position="340"/>
    </location>
</feature>
<feature type="compositionally biased region" description="Basic and acidic residues" evidence="9">
    <location>
        <begin position="456"/>
        <end position="470"/>
    </location>
</feature>
<dbReference type="Pfam" id="PF02535">
    <property type="entry name" value="Zip"/>
    <property type="match status" value="1"/>
</dbReference>
<feature type="compositionally biased region" description="Basic and acidic residues" evidence="9">
    <location>
        <begin position="856"/>
        <end position="866"/>
    </location>
</feature>
<dbReference type="VEuPathDB" id="FungiDB:TERG_03927"/>
<dbReference type="GO" id="GO:0006406">
    <property type="term" value="P:mRNA export from nucleus"/>
    <property type="evidence" value="ECO:0007669"/>
    <property type="project" value="TreeGrafter"/>
</dbReference>
<feature type="compositionally biased region" description="Low complexity" evidence="9">
    <location>
        <begin position="1368"/>
        <end position="1384"/>
    </location>
</feature>
<feature type="region of interest" description="Disordered" evidence="9">
    <location>
        <begin position="49"/>
        <end position="78"/>
    </location>
</feature>
<dbReference type="InterPro" id="IPR045107">
    <property type="entry name" value="SAC3/GANP/THP3"/>
</dbReference>
<dbReference type="EMBL" id="LHPM01000012">
    <property type="protein sequence ID" value="OAL66385.1"/>
    <property type="molecule type" value="Genomic_DNA"/>
</dbReference>
<comment type="subcellular location">
    <subcellularLocation>
        <location evidence="1">Membrane</location>
        <topology evidence="1">Multi-pass membrane protein</topology>
    </subcellularLocation>
    <subcellularLocation>
        <location evidence="2">Nucleus envelope</location>
    </subcellularLocation>
</comment>
<feature type="region of interest" description="Disordered" evidence="9">
    <location>
        <begin position="712"/>
        <end position="867"/>
    </location>
</feature>
<feature type="compositionally biased region" description="Polar residues" evidence="9">
    <location>
        <begin position="1607"/>
        <end position="1621"/>
    </location>
</feature>
<evidence type="ECO:0000256" key="10">
    <source>
        <dbReference type="SAM" id="Phobius"/>
    </source>
</evidence>
<dbReference type="Proteomes" id="UP000243015">
    <property type="component" value="Unassembled WGS sequence"/>
</dbReference>
<dbReference type="InterPro" id="IPR005062">
    <property type="entry name" value="SAC3/GANP/THP3_conserved"/>
</dbReference>
<evidence type="ECO:0000256" key="3">
    <source>
        <dbReference type="ARBA" id="ARBA00022553"/>
    </source>
</evidence>
<dbReference type="InterPro" id="IPR003689">
    <property type="entry name" value="ZIP"/>
</dbReference>
<feature type="compositionally biased region" description="Basic and acidic residues" evidence="9">
    <location>
        <begin position="1675"/>
        <end position="1774"/>
    </location>
</feature>
<feature type="compositionally biased region" description="Low complexity" evidence="9">
    <location>
        <begin position="1408"/>
        <end position="1468"/>
    </location>
</feature>
<evidence type="ECO:0000256" key="4">
    <source>
        <dbReference type="ARBA" id="ARBA00022692"/>
    </source>
</evidence>
<feature type="transmembrane region" description="Helical" evidence="10">
    <location>
        <begin position="352"/>
        <end position="373"/>
    </location>
</feature>
<feature type="compositionally biased region" description="Polar residues" evidence="9">
    <location>
        <begin position="1394"/>
        <end position="1407"/>
    </location>
</feature>
<evidence type="ECO:0000313" key="13">
    <source>
        <dbReference type="Proteomes" id="UP000243015"/>
    </source>
</evidence>
<dbReference type="Pfam" id="PF03399">
    <property type="entry name" value="SAC3_GANP"/>
    <property type="match status" value="1"/>
</dbReference>
<feature type="transmembrane region" description="Helical" evidence="10">
    <location>
        <begin position="578"/>
        <end position="602"/>
    </location>
</feature>
<evidence type="ECO:0000256" key="8">
    <source>
        <dbReference type="ARBA" id="ARBA00038443"/>
    </source>
</evidence>
<feature type="transmembrane region" description="Helical" evidence="10">
    <location>
        <begin position="393"/>
        <end position="415"/>
    </location>
</feature>
<proteinExistence type="inferred from homology"/>
<feature type="domain" description="SAC3/GANP/THP3 conserved" evidence="11">
    <location>
        <begin position="927"/>
        <end position="1248"/>
    </location>
</feature>
<organism evidence="12 13">
    <name type="scientific">Trichophyton rubrum</name>
    <name type="common">Athlete's foot fungus</name>
    <name type="synonym">Epidermophyton rubrum</name>
    <dbReference type="NCBI Taxonomy" id="5551"/>
    <lineage>
        <taxon>Eukaryota</taxon>
        <taxon>Fungi</taxon>
        <taxon>Dikarya</taxon>
        <taxon>Ascomycota</taxon>
        <taxon>Pezizomycotina</taxon>
        <taxon>Eurotiomycetes</taxon>
        <taxon>Eurotiomycetidae</taxon>
        <taxon>Onygenales</taxon>
        <taxon>Arthrodermataceae</taxon>
        <taxon>Trichophyton</taxon>
    </lineage>
</organism>
<dbReference type="GO" id="GO:0005737">
    <property type="term" value="C:cytoplasm"/>
    <property type="evidence" value="ECO:0007669"/>
    <property type="project" value="TreeGrafter"/>
</dbReference>
<keyword evidence="3" id="KW-0597">Phosphoprotein</keyword>
<feature type="compositionally biased region" description="Polar residues" evidence="9">
    <location>
        <begin position="1342"/>
        <end position="1367"/>
    </location>
</feature>
<evidence type="ECO:0000256" key="5">
    <source>
        <dbReference type="ARBA" id="ARBA00022989"/>
    </source>
</evidence>
<feature type="transmembrane region" description="Helical" evidence="10">
    <location>
        <begin position="518"/>
        <end position="537"/>
    </location>
</feature>
<feature type="region of interest" description="Disordered" evidence="9">
    <location>
        <begin position="1826"/>
        <end position="1868"/>
    </location>
</feature>
<dbReference type="GO" id="GO:0070390">
    <property type="term" value="C:transcription export complex 2"/>
    <property type="evidence" value="ECO:0007669"/>
    <property type="project" value="TreeGrafter"/>
</dbReference>
<accession>A0A178F302</accession>
<dbReference type="GO" id="GO:0005635">
    <property type="term" value="C:nuclear envelope"/>
    <property type="evidence" value="ECO:0007669"/>
    <property type="project" value="UniProtKB-SubCell"/>
</dbReference>
<feature type="compositionally biased region" description="Polar residues" evidence="9">
    <location>
        <begin position="1649"/>
        <end position="1667"/>
    </location>
</feature>
<feature type="transmembrane region" description="Helical" evidence="10">
    <location>
        <begin position="265"/>
        <end position="285"/>
    </location>
</feature>
<evidence type="ECO:0000256" key="9">
    <source>
        <dbReference type="SAM" id="MobiDB-lite"/>
    </source>
</evidence>
<evidence type="ECO:0000256" key="2">
    <source>
        <dbReference type="ARBA" id="ARBA00004259"/>
    </source>
</evidence>
<keyword evidence="5 10" id="KW-1133">Transmembrane helix</keyword>
<feature type="compositionally biased region" description="Basic and acidic residues" evidence="9">
    <location>
        <begin position="1974"/>
        <end position="1984"/>
    </location>
</feature>
<feature type="compositionally biased region" description="Low complexity" evidence="9">
    <location>
        <begin position="1630"/>
        <end position="1642"/>
    </location>
</feature>
<keyword evidence="7" id="KW-0539">Nucleus</keyword>
<dbReference type="PANTHER" id="PTHR12436">
    <property type="entry name" value="80 KDA MCM3-ASSOCIATED PROTEIN"/>
    <property type="match status" value="1"/>
</dbReference>
<feature type="region of interest" description="Disordered" evidence="9">
    <location>
        <begin position="436"/>
        <end position="493"/>
    </location>
</feature>
<name>A0A178F302_TRIRU</name>
<keyword evidence="4 10" id="KW-0812">Transmembrane</keyword>
<comment type="similarity">
    <text evidence="8">Belongs to the SAC3 family.</text>
</comment>
<feature type="compositionally biased region" description="Gly residues" evidence="9">
    <location>
        <begin position="842"/>
        <end position="851"/>
    </location>
</feature>
<evidence type="ECO:0000313" key="12">
    <source>
        <dbReference type="EMBL" id="OAL66385.1"/>
    </source>
</evidence>
<feature type="compositionally biased region" description="Basic and acidic residues" evidence="9">
    <location>
        <begin position="1782"/>
        <end position="1807"/>
    </location>
</feature>
<dbReference type="PANTHER" id="PTHR12436:SF3">
    <property type="entry name" value="GERMINAL-CENTER ASSOCIATED NUCLEAR PROTEIN"/>
    <property type="match status" value="1"/>
</dbReference>